<proteinExistence type="inferred from homology"/>
<dbReference type="GO" id="GO:0000139">
    <property type="term" value="C:Golgi membrane"/>
    <property type="evidence" value="ECO:0007669"/>
    <property type="project" value="TreeGrafter"/>
</dbReference>
<keyword evidence="6 8" id="KW-0472">Membrane</keyword>
<keyword evidence="5 8" id="KW-1133">Transmembrane helix</keyword>
<comment type="similarity">
    <text evidence="2">Belongs to the nucleotide-sugar transporter family. SLC35B subfamily.</text>
</comment>
<feature type="transmembrane region" description="Helical" evidence="8">
    <location>
        <begin position="63"/>
        <end position="80"/>
    </location>
</feature>
<evidence type="ECO:0000256" key="6">
    <source>
        <dbReference type="ARBA" id="ARBA00023136"/>
    </source>
</evidence>
<dbReference type="PANTHER" id="PTHR10778">
    <property type="entry name" value="SOLUTE CARRIER FAMILY 35 MEMBER B"/>
    <property type="match status" value="1"/>
</dbReference>
<dbReference type="GO" id="GO:0005789">
    <property type="term" value="C:endoplasmic reticulum membrane"/>
    <property type="evidence" value="ECO:0007669"/>
    <property type="project" value="TreeGrafter"/>
</dbReference>
<evidence type="ECO:0000256" key="7">
    <source>
        <dbReference type="ARBA" id="ARBA00039669"/>
    </source>
</evidence>
<protein>
    <recommendedName>
        <fullName evidence="7">Adenosine 3'-phospho 5'-phosphosulfate transporter 2</fullName>
    </recommendedName>
</protein>
<feature type="transmembrane region" description="Helical" evidence="8">
    <location>
        <begin position="206"/>
        <end position="227"/>
    </location>
</feature>
<keyword evidence="4 8" id="KW-0812">Transmembrane</keyword>
<evidence type="ECO:0000256" key="8">
    <source>
        <dbReference type="SAM" id="Phobius"/>
    </source>
</evidence>
<comment type="subcellular location">
    <subcellularLocation>
        <location evidence="1">Membrane</location>
        <topology evidence="1">Multi-pass membrane protein</topology>
    </subcellularLocation>
</comment>
<dbReference type="GO" id="GO:0046964">
    <property type="term" value="F:3'-phosphoadenosine 5'-phosphosulfate transmembrane transporter activity"/>
    <property type="evidence" value="ECO:0007669"/>
    <property type="project" value="TreeGrafter"/>
</dbReference>
<evidence type="ECO:0000256" key="5">
    <source>
        <dbReference type="ARBA" id="ARBA00022989"/>
    </source>
</evidence>
<feature type="transmembrane region" description="Helical" evidence="8">
    <location>
        <begin position="239"/>
        <end position="260"/>
    </location>
</feature>
<sequence>MEINKIHQHQGSGPSISLLQTIGDRTESDNMGHHEHERSVHYTSFYQRFFDYSSSSSLISTRFIRLCILVFIYYITYGYLQELMFTLDGFDNTAWFLTCYQFLVYAVLSFIHLGISGLEQRRISYASYILLASLTVSTMGLSNYAVAYLNYPTQVMFKCCKLIPVLIGGILIQKKTFNRYDVAAAFCMSIGLIFFTLADSKVQPNFNLYGVIIICSALVADAAIGNYQEKIMKEYHVPNVEIVFYSFLFGFGFVLIGLLITNNFFSSLHFWNMHPLPTYGYGLIFSIFGYLGIDIVLTLIKEYGALICVTVTTCRKAITIILSFTLFSKPFVFDYIWSGLIVIIGIYLNIYSRHQTAFNTKIASLMTRLFNSRWWPNILTPSITTINKTLPV</sequence>
<comment type="caution">
    <text evidence="9">The sequence shown here is derived from an EMBL/GenBank/DDBJ whole genome shotgun (WGS) entry which is preliminary data.</text>
</comment>
<evidence type="ECO:0000256" key="2">
    <source>
        <dbReference type="ARBA" id="ARBA00010694"/>
    </source>
</evidence>
<dbReference type="PANTHER" id="PTHR10778:SF8">
    <property type="entry name" value="ADENOSINE 3'-PHOSPHO 5'-PHOSPHOSULFATE TRANSPORTER 2"/>
    <property type="match status" value="1"/>
</dbReference>
<evidence type="ECO:0000256" key="4">
    <source>
        <dbReference type="ARBA" id="ARBA00022692"/>
    </source>
</evidence>
<reference evidence="9" key="1">
    <citation type="submission" date="2021-02" db="EMBL/GenBank/DDBJ databases">
        <authorList>
            <person name="Nowell W R."/>
        </authorList>
    </citation>
    <scope>NUCLEOTIDE SEQUENCE</scope>
</reference>
<evidence type="ECO:0000256" key="1">
    <source>
        <dbReference type="ARBA" id="ARBA00004141"/>
    </source>
</evidence>
<dbReference type="EMBL" id="CAJOBD010001824">
    <property type="protein sequence ID" value="CAF3834410.1"/>
    <property type="molecule type" value="Genomic_DNA"/>
</dbReference>
<feature type="transmembrane region" description="Helical" evidence="8">
    <location>
        <begin position="155"/>
        <end position="173"/>
    </location>
</feature>
<organism evidence="9 10">
    <name type="scientific">Rotaria sordida</name>
    <dbReference type="NCBI Taxonomy" id="392033"/>
    <lineage>
        <taxon>Eukaryota</taxon>
        <taxon>Metazoa</taxon>
        <taxon>Spiralia</taxon>
        <taxon>Gnathifera</taxon>
        <taxon>Rotifera</taxon>
        <taxon>Eurotatoria</taxon>
        <taxon>Bdelloidea</taxon>
        <taxon>Philodinida</taxon>
        <taxon>Philodinidae</taxon>
        <taxon>Rotaria</taxon>
    </lineage>
</organism>
<dbReference type="Pfam" id="PF08449">
    <property type="entry name" value="UAA"/>
    <property type="match status" value="1"/>
</dbReference>
<feature type="transmembrane region" description="Helical" evidence="8">
    <location>
        <begin position="180"/>
        <end position="200"/>
    </location>
</feature>
<feature type="transmembrane region" description="Helical" evidence="8">
    <location>
        <begin position="280"/>
        <end position="299"/>
    </location>
</feature>
<feature type="transmembrane region" description="Helical" evidence="8">
    <location>
        <begin position="332"/>
        <end position="351"/>
    </location>
</feature>
<evidence type="ECO:0000313" key="9">
    <source>
        <dbReference type="EMBL" id="CAF3834410.1"/>
    </source>
</evidence>
<accession>A0A819DQ25</accession>
<feature type="transmembrane region" description="Helical" evidence="8">
    <location>
        <begin position="92"/>
        <end position="113"/>
    </location>
</feature>
<dbReference type="InterPro" id="IPR013657">
    <property type="entry name" value="SCL35B1-4/HUT1"/>
</dbReference>
<evidence type="ECO:0000313" key="10">
    <source>
        <dbReference type="Proteomes" id="UP000663836"/>
    </source>
</evidence>
<feature type="transmembrane region" description="Helical" evidence="8">
    <location>
        <begin position="306"/>
        <end position="326"/>
    </location>
</feature>
<keyword evidence="3" id="KW-0813">Transport</keyword>
<dbReference type="AlphaFoldDB" id="A0A819DQ25"/>
<name>A0A819DQ25_9BILA</name>
<evidence type="ECO:0000256" key="3">
    <source>
        <dbReference type="ARBA" id="ARBA00022448"/>
    </source>
</evidence>
<dbReference type="Proteomes" id="UP000663836">
    <property type="component" value="Unassembled WGS sequence"/>
</dbReference>
<feature type="transmembrane region" description="Helical" evidence="8">
    <location>
        <begin position="125"/>
        <end position="149"/>
    </location>
</feature>
<gene>
    <name evidence="9" type="ORF">JBS370_LOCUS17259</name>
</gene>